<evidence type="ECO:0000259" key="12">
    <source>
        <dbReference type="PROSITE" id="PS50885"/>
    </source>
</evidence>
<feature type="coiled-coil region" evidence="7">
    <location>
        <begin position="851"/>
        <end position="910"/>
    </location>
</feature>
<dbReference type="SUPFAM" id="SSF55874">
    <property type="entry name" value="ATPase domain of HSP90 chaperone/DNA topoisomerase II/histidine kinase"/>
    <property type="match status" value="1"/>
</dbReference>
<proteinExistence type="predicted"/>
<dbReference type="Gene3D" id="3.30.565.10">
    <property type="entry name" value="Histidine kinase-like ATPase, C-terminal domain"/>
    <property type="match status" value="1"/>
</dbReference>
<keyword evidence="4" id="KW-0597">Phosphoprotein</keyword>
<dbReference type="EC" id="2.7.13.3" evidence="3"/>
<evidence type="ECO:0000313" key="13">
    <source>
        <dbReference type="EMBL" id="MBF1164473.1"/>
    </source>
</evidence>
<feature type="domain" description="PAS" evidence="10">
    <location>
        <begin position="360"/>
        <end position="407"/>
    </location>
</feature>
<sequence length="1165" mass="128671">MTNWRAWRHIIKVHSRILLVLILLVIVALLAVTDTMRRWYQSIDDRLSSDAKGILARRDDVFGQALRQPLETLHLLAASRTLAQAHPLDVQADLDTWKANLQDVEAIYLFMLDGRIITAGGTESTPAYIRDAYRDYRDRGAPALAMPRVVMDGGRPLVILGTPLAGQSAGVVLASFHLDQMLGPLLVRLPGNNARLILLDGGEQVLVDGFAQPASGDHLLNGQQAAHPAALLAALQGKATPAGVVAGLYTVHGEQYLYYASRMSSTDWLLAYVQPEADLLAAYREAKYLGWAQLFFVVLAALLLVAMMQRLVLRPLQALARVQEAMQDGAVPTPVAVRGSGEFAAMAASYNRLVADLSASESRLRTIFEAFPESVIVTRLTDGIIVDTNDVFLNKIGRSRAEVIGHTGQELGVLPDGNDVMAHRETLLEKGSLERELIHLRTARGEDRWSMYSSRLIDFDGVPAALIVSVDVTQLKLAETQVHQSEANFAALFELAPVPMSFTPEHDQFGHTHWNDAWYAAFGFLPEEAEGRGGDVLGIWVNPDERRGMIQAVLDTGHAHALQVMLRRKDGALRQHILYADRIETGEGKAMIVAYVDVTDSRRVEAELRASEETRHAVFNASPVAMLVSDMAHDYAVVDANQAWLRQFQRTLPEVVGRNGRQIDFWVNEDDRQRVVEQIERDGQVANYEAEFVRGDGSRLLCRVGARRVRVEGRELLLMLQEDITLQRQNELARQEAERKLRRFSFMVSHANDAMFLFDDGKIADCNEATLRMFRNTRERFIGQLPDAFSPPTQPNGMDSLELALDRVQAAIGGEPQRFEWVHTRGDGSSFDAEVSLSAFEESGRPLMIGVVRDITERKRAEAEIRELNATLEARVVSRTQELAQANTELQATLGNLQRAQNELLRAEKLASLGALVAGIAHELNTPIGNAVTVSSTLLDEQRRFSEKMASGLTRSALDRFVGVVGEAGQIVERNLYRAAELIGSFKQLAVDQSSYQRRPFDLQDVVHEIMLAMAPSTRRTPFRIIEEVPAGLVLDSYPGPLGQILMNLINNALIHAFDGRDSGHVWIRAEAAEPGWITLRVVDDGCGISAENQKRIFDPFFTTRLGQGGSGLGLHVVFSLVVDLLGGRIDVDSSPGLGAIFIVRLPVVAPQPKAKPAGKEEEGE</sequence>
<dbReference type="CDD" id="cd00075">
    <property type="entry name" value="HATPase"/>
    <property type="match status" value="1"/>
</dbReference>
<dbReference type="SMART" id="SM00387">
    <property type="entry name" value="HATPase_c"/>
    <property type="match status" value="1"/>
</dbReference>
<dbReference type="CDD" id="cd00130">
    <property type="entry name" value="PAS"/>
    <property type="match status" value="3"/>
</dbReference>
<evidence type="ECO:0000256" key="5">
    <source>
        <dbReference type="ARBA" id="ARBA00022679"/>
    </source>
</evidence>
<dbReference type="Gene3D" id="6.10.340.10">
    <property type="match status" value="1"/>
</dbReference>
<dbReference type="InterPro" id="IPR003661">
    <property type="entry name" value="HisK_dim/P_dom"/>
</dbReference>
<feature type="domain" description="Histidine kinase" evidence="9">
    <location>
        <begin position="919"/>
        <end position="1150"/>
    </location>
</feature>
<dbReference type="InterPro" id="IPR035965">
    <property type="entry name" value="PAS-like_dom_sf"/>
</dbReference>
<dbReference type="PROSITE" id="PS50112">
    <property type="entry name" value="PAS"/>
    <property type="match status" value="1"/>
</dbReference>
<evidence type="ECO:0000259" key="9">
    <source>
        <dbReference type="PROSITE" id="PS50109"/>
    </source>
</evidence>
<dbReference type="InterPro" id="IPR036097">
    <property type="entry name" value="HisK_dim/P_sf"/>
</dbReference>
<dbReference type="NCBIfam" id="TIGR00229">
    <property type="entry name" value="sensory_box"/>
    <property type="match status" value="4"/>
</dbReference>
<feature type="domain" description="PAC" evidence="11">
    <location>
        <begin position="560"/>
        <end position="610"/>
    </location>
</feature>
<dbReference type="SMART" id="SM00091">
    <property type="entry name" value="PAS"/>
    <property type="match status" value="4"/>
</dbReference>
<dbReference type="InterPro" id="IPR003594">
    <property type="entry name" value="HATPase_dom"/>
</dbReference>
<evidence type="ECO:0000256" key="3">
    <source>
        <dbReference type="ARBA" id="ARBA00012438"/>
    </source>
</evidence>
<dbReference type="CDD" id="cd18773">
    <property type="entry name" value="PDC1_HK_sensor"/>
    <property type="match status" value="1"/>
</dbReference>
<dbReference type="SMART" id="SM00388">
    <property type="entry name" value="HisKA"/>
    <property type="match status" value="1"/>
</dbReference>
<dbReference type="Pfam" id="PF02518">
    <property type="entry name" value="HATPase_c"/>
    <property type="match status" value="1"/>
</dbReference>
<dbReference type="AlphaFoldDB" id="A0A930BUZ6"/>
<keyword evidence="8" id="KW-1133">Transmembrane helix</keyword>
<gene>
    <name evidence="13" type="ORF">HXL68_05480</name>
</gene>
<dbReference type="InterPro" id="IPR004358">
    <property type="entry name" value="Sig_transdc_His_kin-like_C"/>
</dbReference>
<dbReference type="PANTHER" id="PTHR43304:SF1">
    <property type="entry name" value="PAC DOMAIN-CONTAINING PROTEIN"/>
    <property type="match status" value="1"/>
</dbReference>
<dbReference type="Proteomes" id="UP000718593">
    <property type="component" value="Unassembled WGS sequence"/>
</dbReference>
<organism evidence="13 14">
    <name type="scientific">Dechloromonas agitata</name>
    <dbReference type="NCBI Taxonomy" id="73030"/>
    <lineage>
        <taxon>Bacteria</taxon>
        <taxon>Pseudomonadati</taxon>
        <taxon>Pseudomonadota</taxon>
        <taxon>Betaproteobacteria</taxon>
        <taxon>Rhodocyclales</taxon>
        <taxon>Azonexaceae</taxon>
        <taxon>Dechloromonas</taxon>
    </lineage>
</organism>
<evidence type="ECO:0000313" key="14">
    <source>
        <dbReference type="Proteomes" id="UP000718593"/>
    </source>
</evidence>
<dbReference type="GO" id="GO:0000155">
    <property type="term" value="F:phosphorelay sensor kinase activity"/>
    <property type="evidence" value="ECO:0007669"/>
    <property type="project" value="InterPro"/>
</dbReference>
<dbReference type="InterPro" id="IPR005467">
    <property type="entry name" value="His_kinase_dom"/>
</dbReference>
<evidence type="ECO:0000256" key="6">
    <source>
        <dbReference type="ARBA" id="ARBA00022777"/>
    </source>
</evidence>
<dbReference type="SMART" id="SM00086">
    <property type="entry name" value="PAC"/>
    <property type="match status" value="3"/>
</dbReference>
<dbReference type="InterPro" id="IPR003660">
    <property type="entry name" value="HAMP_dom"/>
</dbReference>
<dbReference type="InterPro" id="IPR036890">
    <property type="entry name" value="HATPase_C_sf"/>
</dbReference>
<dbReference type="Pfam" id="PF13426">
    <property type="entry name" value="PAS_9"/>
    <property type="match status" value="3"/>
</dbReference>
<dbReference type="Gene3D" id="3.30.450.20">
    <property type="entry name" value="PAS domain"/>
    <property type="match status" value="4"/>
</dbReference>
<dbReference type="PRINTS" id="PR00344">
    <property type="entry name" value="BCTRLSENSOR"/>
</dbReference>
<evidence type="ECO:0000256" key="2">
    <source>
        <dbReference type="ARBA" id="ARBA00004370"/>
    </source>
</evidence>
<dbReference type="SMART" id="SM00304">
    <property type="entry name" value="HAMP"/>
    <property type="match status" value="1"/>
</dbReference>
<comment type="catalytic activity">
    <reaction evidence="1">
        <text>ATP + protein L-histidine = ADP + protein N-phospho-L-histidine.</text>
        <dbReference type="EC" id="2.7.13.3"/>
    </reaction>
</comment>
<keyword evidence="8" id="KW-0812">Transmembrane</keyword>
<evidence type="ECO:0000259" key="11">
    <source>
        <dbReference type="PROSITE" id="PS50113"/>
    </source>
</evidence>
<dbReference type="InterPro" id="IPR000700">
    <property type="entry name" value="PAS-assoc_C"/>
</dbReference>
<keyword evidence="7" id="KW-0175">Coiled coil</keyword>
<evidence type="ECO:0000256" key="1">
    <source>
        <dbReference type="ARBA" id="ARBA00000085"/>
    </source>
</evidence>
<evidence type="ECO:0000259" key="10">
    <source>
        <dbReference type="PROSITE" id="PS50112"/>
    </source>
</evidence>
<feature type="domain" description="PAC" evidence="11">
    <location>
        <begin position="817"/>
        <end position="867"/>
    </location>
</feature>
<comment type="caution">
    <text evidence="13">The sequence shown here is derived from an EMBL/GenBank/DDBJ whole genome shotgun (WGS) entry which is preliminary data.</text>
</comment>
<dbReference type="InterPro" id="IPR001610">
    <property type="entry name" value="PAC"/>
</dbReference>
<feature type="domain" description="HAMP" evidence="12">
    <location>
        <begin position="310"/>
        <end position="362"/>
    </location>
</feature>
<dbReference type="PANTHER" id="PTHR43304">
    <property type="entry name" value="PHYTOCHROME-LIKE PROTEIN CPH1"/>
    <property type="match status" value="1"/>
</dbReference>
<keyword evidence="5" id="KW-0808">Transferase</keyword>
<dbReference type="InterPro" id="IPR013656">
    <property type="entry name" value="PAS_4"/>
</dbReference>
<evidence type="ECO:0000256" key="7">
    <source>
        <dbReference type="SAM" id="Coils"/>
    </source>
</evidence>
<dbReference type="PROSITE" id="PS50113">
    <property type="entry name" value="PAC"/>
    <property type="match status" value="2"/>
</dbReference>
<dbReference type="GO" id="GO:0016020">
    <property type="term" value="C:membrane"/>
    <property type="evidence" value="ECO:0007669"/>
    <property type="project" value="UniProtKB-SubCell"/>
</dbReference>
<protein>
    <recommendedName>
        <fullName evidence="3">histidine kinase</fullName>
        <ecNumber evidence="3">2.7.13.3</ecNumber>
    </recommendedName>
</protein>
<dbReference type="SUPFAM" id="SSF47384">
    <property type="entry name" value="Homodimeric domain of signal transducing histidine kinase"/>
    <property type="match status" value="1"/>
</dbReference>
<feature type="transmembrane region" description="Helical" evidence="8">
    <location>
        <begin position="288"/>
        <end position="307"/>
    </location>
</feature>
<dbReference type="SUPFAM" id="SSF55785">
    <property type="entry name" value="PYP-like sensor domain (PAS domain)"/>
    <property type="match status" value="4"/>
</dbReference>
<dbReference type="InterPro" id="IPR052162">
    <property type="entry name" value="Sensor_kinase/Photoreceptor"/>
</dbReference>
<evidence type="ECO:0000256" key="8">
    <source>
        <dbReference type="SAM" id="Phobius"/>
    </source>
</evidence>
<reference evidence="13" key="1">
    <citation type="submission" date="2020-04" db="EMBL/GenBank/DDBJ databases">
        <title>Deep metagenomics examines the oral microbiome during advanced dental caries in children, revealing novel taxa and co-occurrences with host molecules.</title>
        <authorList>
            <person name="Baker J.L."/>
            <person name="Morton J.T."/>
            <person name="Dinis M."/>
            <person name="Alvarez R."/>
            <person name="Tran N.C."/>
            <person name="Knight R."/>
            <person name="Edlund A."/>
        </authorList>
    </citation>
    <scope>NUCLEOTIDE SEQUENCE</scope>
    <source>
        <strain evidence="13">JCVI_32_bin.24</strain>
    </source>
</reference>
<dbReference type="Pfam" id="PF08448">
    <property type="entry name" value="PAS_4"/>
    <property type="match status" value="1"/>
</dbReference>
<evidence type="ECO:0000256" key="4">
    <source>
        <dbReference type="ARBA" id="ARBA00022553"/>
    </source>
</evidence>
<dbReference type="EMBL" id="JABZMI010000073">
    <property type="protein sequence ID" value="MBF1164473.1"/>
    <property type="molecule type" value="Genomic_DNA"/>
</dbReference>
<comment type="subcellular location">
    <subcellularLocation>
        <location evidence="2">Membrane</location>
    </subcellularLocation>
</comment>
<dbReference type="Gene3D" id="1.10.287.130">
    <property type="match status" value="1"/>
</dbReference>
<dbReference type="CDD" id="cd00082">
    <property type="entry name" value="HisKA"/>
    <property type="match status" value="1"/>
</dbReference>
<dbReference type="InterPro" id="IPR000014">
    <property type="entry name" value="PAS"/>
</dbReference>
<accession>A0A930BUZ6</accession>
<dbReference type="PROSITE" id="PS50885">
    <property type="entry name" value="HAMP"/>
    <property type="match status" value="1"/>
</dbReference>
<keyword evidence="8" id="KW-0472">Membrane</keyword>
<keyword evidence="6" id="KW-0418">Kinase</keyword>
<dbReference type="PROSITE" id="PS50109">
    <property type="entry name" value="HIS_KIN"/>
    <property type="match status" value="1"/>
</dbReference>
<name>A0A930BUZ6_9RHOO</name>